<keyword evidence="1" id="KW-0472">Membrane</keyword>
<accession>A0A364LJG0</accession>
<evidence type="ECO:0000313" key="4">
    <source>
        <dbReference type="Proteomes" id="UP000249458"/>
    </source>
</evidence>
<feature type="transmembrane region" description="Helical" evidence="1">
    <location>
        <begin position="107"/>
        <end position="124"/>
    </location>
</feature>
<feature type="transmembrane region" description="Helical" evidence="1">
    <location>
        <begin position="173"/>
        <end position="193"/>
    </location>
</feature>
<evidence type="ECO:0000256" key="1">
    <source>
        <dbReference type="SAM" id="Phobius"/>
    </source>
</evidence>
<proteinExistence type="predicted"/>
<comment type="caution">
    <text evidence="3">The sequence shown here is derived from an EMBL/GenBank/DDBJ whole genome shotgun (WGS) entry which is preliminary data.</text>
</comment>
<gene>
    <name evidence="3" type="ORF">B1207_07515</name>
</gene>
<dbReference type="InterPro" id="IPR025565">
    <property type="entry name" value="DUF4328"/>
</dbReference>
<evidence type="ECO:0000313" key="3">
    <source>
        <dbReference type="EMBL" id="RAP36644.1"/>
    </source>
</evidence>
<evidence type="ECO:0000259" key="2">
    <source>
        <dbReference type="Pfam" id="PF14219"/>
    </source>
</evidence>
<reference evidence="3 4" key="1">
    <citation type="submission" date="2017-02" db="EMBL/GenBank/DDBJ databases">
        <title>Legionella quilivanii strain from human: case report and whole genome sequencing analysis.</title>
        <authorList>
            <person name="Lalancette C."/>
            <person name="Leduc J.-M."/>
            <person name="Levesque S."/>
            <person name="Fournier E."/>
            <person name="Saoud J."/>
            <person name="Faucher S.P."/>
            <person name="Bernard K."/>
            <person name="Martineau C."/>
            <person name="Longtin J."/>
        </authorList>
    </citation>
    <scope>NUCLEOTIDE SEQUENCE [LARGE SCALE GENOMIC DNA]</scope>
    <source>
        <strain evidence="3 4">ID143958</strain>
    </source>
</reference>
<feature type="transmembrane region" description="Helical" evidence="1">
    <location>
        <begin position="21"/>
        <end position="40"/>
    </location>
</feature>
<protein>
    <recommendedName>
        <fullName evidence="2">DUF4328 domain-containing protein</fullName>
    </recommendedName>
</protein>
<dbReference type="EMBL" id="MVJN01000005">
    <property type="protein sequence ID" value="RAP36644.1"/>
    <property type="molecule type" value="Genomic_DNA"/>
</dbReference>
<feature type="transmembrane region" description="Helical" evidence="1">
    <location>
        <begin position="67"/>
        <end position="87"/>
    </location>
</feature>
<organism evidence="3 4">
    <name type="scientific">Legionella quinlivanii</name>
    <dbReference type="NCBI Taxonomy" id="45073"/>
    <lineage>
        <taxon>Bacteria</taxon>
        <taxon>Pseudomonadati</taxon>
        <taxon>Pseudomonadota</taxon>
        <taxon>Gammaproteobacteria</taxon>
        <taxon>Legionellales</taxon>
        <taxon>Legionellaceae</taxon>
        <taxon>Legionella</taxon>
    </lineage>
</organism>
<keyword evidence="1" id="KW-1133">Transmembrane helix</keyword>
<name>A0A364LJG0_9GAMM</name>
<sequence length="217" mass="24438">MNNQSNLKVKNGTVPLVAYSLWLFIVLSALTPLIGAYSVFKYNTALYEQTEEASNAFMFIAQQYDNIGTLIGLSFFLSAIIYSFWIFRVSSNSRCLNPDVKIKFTPGWSVLSYFIPFLSVYWPYKSMKELWQLNVKTTDNGIILGWWISFLFLNSSTMACSKINDPSVIGYQWYVGLITVSNILGIVSAFLALKIIKQINDAQSAGLRLSPAMPCPN</sequence>
<dbReference type="Proteomes" id="UP000249458">
    <property type="component" value="Unassembled WGS sequence"/>
</dbReference>
<feature type="transmembrane region" description="Helical" evidence="1">
    <location>
        <begin position="144"/>
        <end position="161"/>
    </location>
</feature>
<dbReference type="Pfam" id="PF14219">
    <property type="entry name" value="DUF4328"/>
    <property type="match status" value="1"/>
</dbReference>
<keyword evidence="1" id="KW-0812">Transmembrane</keyword>
<dbReference type="RefSeq" id="WP_112219375.1">
    <property type="nucleotide sequence ID" value="NZ_MVJN01000005.1"/>
</dbReference>
<dbReference type="AlphaFoldDB" id="A0A364LJG0"/>
<feature type="domain" description="DUF4328" evidence="2">
    <location>
        <begin position="48"/>
        <end position="200"/>
    </location>
</feature>